<gene>
    <name evidence="1" type="ORF">PISMIDRAFT_682379</name>
</gene>
<dbReference type="EMBL" id="KN833767">
    <property type="protein sequence ID" value="KIK20296.1"/>
    <property type="molecule type" value="Genomic_DNA"/>
</dbReference>
<reference evidence="1 2" key="1">
    <citation type="submission" date="2014-04" db="EMBL/GenBank/DDBJ databases">
        <authorList>
            <consortium name="DOE Joint Genome Institute"/>
            <person name="Kuo A."/>
            <person name="Kohler A."/>
            <person name="Costa M.D."/>
            <person name="Nagy L.G."/>
            <person name="Floudas D."/>
            <person name="Copeland A."/>
            <person name="Barry K.W."/>
            <person name="Cichocki N."/>
            <person name="Veneault-Fourrey C."/>
            <person name="LaButti K."/>
            <person name="Lindquist E.A."/>
            <person name="Lipzen A."/>
            <person name="Lundell T."/>
            <person name="Morin E."/>
            <person name="Murat C."/>
            <person name="Sun H."/>
            <person name="Tunlid A."/>
            <person name="Henrissat B."/>
            <person name="Grigoriev I.V."/>
            <person name="Hibbett D.S."/>
            <person name="Martin F."/>
            <person name="Nordberg H.P."/>
            <person name="Cantor M.N."/>
            <person name="Hua S.X."/>
        </authorList>
    </citation>
    <scope>NUCLEOTIDE SEQUENCE [LARGE SCALE GENOMIC DNA]</scope>
    <source>
        <strain evidence="1 2">441</strain>
    </source>
</reference>
<protein>
    <submittedName>
        <fullName evidence="1">Uncharacterized protein</fullName>
    </submittedName>
</protein>
<accession>A0A0C9YU79</accession>
<evidence type="ECO:0000313" key="1">
    <source>
        <dbReference type="EMBL" id="KIK20296.1"/>
    </source>
</evidence>
<reference evidence="2" key="2">
    <citation type="submission" date="2015-01" db="EMBL/GenBank/DDBJ databases">
        <title>Evolutionary Origins and Diversification of the Mycorrhizal Mutualists.</title>
        <authorList>
            <consortium name="DOE Joint Genome Institute"/>
            <consortium name="Mycorrhizal Genomics Consortium"/>
            <person name="Kohler A."/>
            <person name="Kuo A."/>
            <person name="Nagy L.G."/>
            <person name="Floudas D."/>
            <person name="Copeland A."/>
            <person name="Barry K.W."/>
            <person name="Cichocki N."/>
            <person name="Veneault-Fourrey C."/>
            <person name="LaButti K."/>
            <person name="Lindquist E.A."/>
            <person name="Lipzen A."/>
            <person name="Lundell T."/>
            <person name="Morin E."/>
            <person name="Murat C."/>
            <person name="Riley R."/>
            <person name="Ohm R."/>
            <person name="Sun H."/>
            <person name="Tunlid A."/>
            <person name="Henrissat B."/>
            <person name="Grigoriev I.V."/>
            <person name="Hibbett D.S."/>
            <person name="Martin F."/>
        </authorList>
    </citation>
    <scope>NUCLEOTIDE SEQUENCE [LARGE SCALE GENOMIC DNA]</scope>
    <source>
        <strain evidence="2">441</strain>
    </source>
</reference>
<dbReference type="AlphaFoldDB" id="A0A0C9YU79"/>
<sequence length="108" mass="11890">MGFLRLVEYVSRRDYRRRDLGSILPPRQGDSGRLLKIPLCFAVDGRSASLANPVRKFISVDTVERLVSSSTAQSFSKSSYFPVLTSLLPVTELASARTQPPESLSNAS</sequence>
<name>A0A0C9YU79_9AGAM</name>
<organism evidence="1 2">
    <name type="scientific">Pisolithus microcarpus 441</name>
    <dbReference type="NCBI Taxonomy" id="765257"/>
    <lineage>
        <taxon>Eukaryota</taxon>
        <taxon>Fungi</taxon>
        <taxon>Dikarya</taxon>
        <taxon>Basidiomycota</taxon>
        <taxon>Agaricomycotina</taxon>
        <taxon>Agaricomycetes</taxon>
        <taxon>Agaricomycetidae</taxon>
        <taxon>Boletales</taxon>
        <taxon>Sclerodermatineae</taxon>
        <taxon>Pisolithaceae</taxon>
        <taxon>Pisolithus</taxon>
    </lineage>
</organism>
<keyword evidence="2" id="KW-1185">Reference proteome</keyword>
<dbReference type="HOGENOM" id="CLU_2198008_0_0_1"/>
<proteinExistence type="predicted"/>
<dbReference type="Proteomes" id="UP000054018">
    <property type="component" value="Unassembled WGS sequence"/>
</dbReference>
<evidence type="ECO:0000313" key="2">
    <source>
        <dbReference type="Proteomes" id="UP000054018"/>
    </source>
</evidence>